<comment type="caution">
    <text evidence="1">The sequence shown here is derived from an EMBL/GenBank/DDBJ whole genome shotgun (WGS) entry which is preliminary data.</text>
</comment>
<reference evidence="2" key="1">
    <citation type="journal article" date="2015" name="Nat. Genet.">
        <title>The genome and transcriptome of the zoonotic hookworm Ancylostoma ceylanicum identify infection-specific gene families.</title>
        <authorList>
            <person name="Schwarz E.M."/>
            <person name="Hu Y."/>
            <person name="Antoshechkin I."/>
            <person name="Miller M.M."/>
            <person name="Sternberg P.W."/>
            <person name="Aroian R.V."/>
        </authorList>
    </citation>
    <scope>NUCLEOTIDE SEQUENCE</scope>
    <source>
        <strain evidence="2">HY135</strain>
    </source>
</reference>
<proteinExistence type="predicted"/>
<evidence type="ECO:0000313" key="2">
    <source>
        <dbReference type="Proteomes" id="UP000024635"/>
    </source>
</evidence>
<sequence>MRFDDDVVTAECGVCQGDFAQIAASRRGSVFGSMICFIAFATMRAETAMDQRLQSYPHCHLQSSLLKMSSFLQQSVLLRWSHC</sequence>
<evidence type="ECO:0000313" key="1">
    <source>
        <dbReference type="EMBL" id="EYC03326.1"/>
    </source>
</evidence>
<keyword evidence="2" id="KW-1185">Reference proteome</keyword>
<name>A0A016TKV8_9BILA</name>
<organism evidence="1 2">
    <name type="scientific">Ancylostoma ceylanicum</name>
    <dbReference type="NCBI Taxonomy" id="53326"/>
    <lineage>
        <taxon>Eukaryota</taxon>
        <taxon>Metazoa</taxon>
        <taxon>Ecdysozoa</taxon>
        <taxon>Nematoda</taxon>
        <taxon>Chromadorea</taxon>
        <taxon>Rhabditida</taxon>
        <taxon>Rhabditina</taxon>
        <taxon>Rhabditomorpha</taxon>
        <taxon>Strongyloidea</taxon>
        <taxon>Ancylostomatidae</taxon>
        <taxon>Ancylostomatinae</taxon>
        <taxon>Ancylostoma</taxon>
    </lineage>
</organism>
<dbReference type="AlphaFoldDB" id="A0A016TKV8"/>
<accession>A0A016TKV8</accession>
<dbReference type="EMBL" id="JARK01001430">
    <property type="protein sequence ID" value="EYC03326.1"/>
    <property type="molecule type" value="Genomic_DNA"/>
</dbReference>
<dbReference type="Proteomes" id="UP000024635">
    <property type="component" value="Unassembled WGS sequence"/>
</dbReference>
<protein>
    <submittedName>
        <fullName evidence="1">Uncharacterized protein</fullName>
    </submittedName>
</protein>
<gene>
    <name evidence="1" type="primary">Acey_s0094.g2692</name>
    <name evidence="1" type="ORF">Y032_0094g2692</name>
</gene>